<dbReference type="FunCoup" id="A0A1Z5RBF7">
    <property type="interactions" value="1177"/>
</dbReference>
<dbReference type="GO" id="GO:0006310">
    <property type="term" value="P:DNA recombination"/>
    <property type="evidence" value="ECO:0007669"/>
    <property type="project" value="UniProtKB-UniRule"/>
</dbReference>
<evidence type="ECO:0000256" key="7">
    <source>
        <dbReference type="RuleBase" id="RU365071"/>
    </source>
</evidence>
<reference evidence="10" key="2">
    <citation type="submission" date="2017-02" db="EMBL/GenBank/DDBJ databases">
        <title>WGS assembly of Sorghum bicolor.</title>
        <authorList>
            <person name="Paterson A."/>
            <person name="Mullet J."/>
            <person name="Bowers J."/>
            <person name="Bruggmann R."/>
            <person name="Dubchak I."/>
            <person name="Grimwood J."/>
            <person name="Gundlach H."/>
            <person name="Haberer G."/>
            <person name="Hellsten U."/>
            <person name="Mitros T."/>
            <person name="Poliakov A."/>
            <person name="Schmutz J."/>
            <person name="Spannagl M."/>
            <person name="Tang H."/>
            <person name="Wang X."/>
            <person name="Wicker T."/>
            <person name="Bharti A."/>
            <person name="Chapman J."/>
            <person name="Feltus F."/>
            <person name="Gowik U."/>
            <person name="Grigoriev I."/>
            <person name="Lyons E."/>
            <person name="Maher C."/>
            <person name="Martis M."/>
            <person name="Narechania A."/>
            <person name="Otillar R."/>
            <person name="Penning B."/>
            <person name="Salamov A."/>
            <person name="Wang Y."/>
            <person name="Zhang L."/>
            <person name="Carpita N."/>
            <person name="Freeling M."/>
            <person name="Gingle A."/>
            <person name="Hash C."/>
            <person name="Keller B."/>
            <person name="Klein P."/>
            <person name="Kresovich S."/>
            <person name="Mccann M."/>
            <person name="Ming R."/>
            <person name="Peterson D."/>
            <person name="Rahman M."/>
            <person name="Ware D."/>
            <person name="Westhoff P."/>
            <person name="Mayer K."/>
            <person name="Messing J."/>
            <person name="Sims D."/>
            <person name="Jenkins J."/>
            <person name="Shu S."/>
            <person name="Rokhsar D."/>
        </authorList>
    </citation>
    <scope>NUCLEOTIDE SEQUENCE</scope>
</reference>
<comment type="subunit">
    <text evidence="7">Component of the SMC5-SMC6 complex.</text>
</comment>
<keyword evidence="5 7" id="KW-0234">DNA repair</keyword>
<protein>
    <recommendedName>
        <fullName evidence="7">Non-structural maintenance of chromosomes element 4</fullName>
    </recommendedName>
</protein>
<keyword evidence="3 7" id="KW-0227">DNA damage</keyword>
<dbReference type="EMBL" id="CM000766">
    <property type="protein sequence ID" value="OQU80916.1"/>
    <property type="molecule type" value="Genomic_DNA"/>
</dbReference>
<accession>A0A1Z5RBF7</accession>
<feature type="region of interest" description="Disordered" evidence="8">
    <location>
        <begin position="41"/>
        <end position="95"/>
    </location>
</feature>
<dbReference type="GO" id="GO:0005634">
    <property type="term" value="C:nucleus"/>
    <property type="evidence" value="ECO:0000318"/>
    <property type="project" value="GO_Central"/>
</dbReference>
<dbReference type="Pfam" id="PF08743">
    <property type="entry name" value="Nse4_C"/>
    <property type="match status" value="1"/>
</dbReference>
<evidence type="ECO:0000256" key="3">
    <source>
        <dbReference type="ARBA" id="ARBA00022763"/>
    </source>
</evidence>
<name>A0A1Z5RBF7_SORBI</name>
<dbReference type="GO" id="GO:0030915">
    <property type="term" value="C:Smc5-Smc6 complex"/>
    <property type="evidence" value="ECO:0000318"/>
    <property type="project" value="GO_Central"/>
</dbReference>
<evidence type="ECO:0000256" key="5">
    <source>
        <dbReference type="ARBA" id="ARBA00023204"/>
    </source>
</evidence>
<organism evidence="10 11">
    <name type="scientific">Sorghum bicolor</name>
    <name type="common">Sorghum</name>
    <name type="synonym">Sorghum vulgare</name>
    <dbReference type="NCBI Taxonomy" id="4558"/>
    <lineage>
        <taxon>Eukaryota</taxon>
        <taxon>Viridiplantae</taxon>
        <taxon>Streptophyta</taxon>
        <taxon>Embryophyta</taxon>
        <taxon>Tracheophyta</taxon>
        <taxon>Spermatophyta</taxon>
        <taxon>Magnoliopsida</taxon>
        <taxon>Liliopsida</taxon>
        <taxon>Poales</taxon>
        <taxon>Poaceae</taxon>
        <taxon>PACMAD clade</taxon>
        <taxon>Panicoideae</taxon>
        <taxon>Andropogonodae</taxon>
        <taxon>Andropogoneae</taxon>
        <taxon>Sorghinae</taxon>
        <taxon>Sorghum</taxon>
    </lineage>
</organism>
<evidence type="ECO:0000256" key="8">
    <source>
        <dbReference type="SAM" id="MobiDB-lite"/>
    </source>
</evidence>
<dbReference type="PANTHER" id="PTHR16140:SF15">
    <property type="entry name" value="NON-STRUCTURAL MAINTENANCE OF CHROMOSOMES ELEMENT 4"/>
    <property type="match status" value="1"/>
</dbReference>
<reference evidence="11" key="3">
    <citation type="journal article" date="2018" name="Plant J.">
        <title>The Sorghum bicolor reference genome: improved assembly, gene annotations, a transcriptome atlas, and signatures of genome organization.</title>
        <authorList>
            <person name="McCormick R.F."/>
            <person name="Truong S.K."/>
            <person name="Sreedasyam A."/>
            <person name="Jenkins J."/>
            <person name="Shu S."/>
            <person name="Sims D."/>
            <person name="Kennedy M."/>
            <person name="Amirebrahimi M."/>
            <person name="Weers B.D."/>
            <person name="McKinley B."/>
            <person name="Mattison A."/>
            <person name="Morishige D.T."/>
            <person name="Grimwood J."/>
            <person name="Schmutz J."/>
            <person name="Mullet J.E."/>
        </authorList>
    </citation>
    <scope>NUCLEOTIDE SEQUENCE [LARGE SCALE GENOMIC DNA]</scope>
    <source>
        <strain evidence="11">cv. BTx623</strain>
    </source>
</reference>
<dbReference type="EMBL" id="CM000766">
    <property type="protein sequence ID" value="OQU80919.1"/>
    <property type="molecule type" value="Genomic_DNA"/>
</dbReference>
<feature type="compositionally biased region" description="Basic and acidic residues" evidence="8">
    <location>
        <begin position="61"/>
        <end position="82"/>
    </location>
</feature>
<keyword evidence="6 7" id="KW-0539">Nucleus</keyword>
<dbReference type="Proteomes" id="UP000000768">
    <property type="component" value="Chromosome 7"/>
</dbReference>
<evidence type="ECO:0000259" key="9">
    <source>
        <dbReference type="Pfam" id="PF08743"/>
    </source>
</evidence>
<evidence type="ECO:0000313" key="10">
    <source>
        <dbReference type="EMBL" id="OQU80919.1"/>
    </source>
</evidence>
<comment type="similarity">
    <text evidence="2 7">Belongs to the NSE4 family.</text>
</comment>
<keyword evidence="4 7" id="KW-0233">DNA recombination</keyword>
<evidence type="ECO:0000256" key="2">
    <source>
        <dbReference type="ARBA" id="ARBA00008997"/>
    </source>
</evidence>
<proteinExistence type="inferred from homology"/>
<dbReference type="GO" id="GO:0006281">
    <property type="term" value="P:DNA repair"/>
    <property type="evidence" value="ECO:0000318"/>
    <property type="project" value="GO_Central"/>
</dbReference>
<dbReference type="STRING" id="4558.A0A1Z5RBF7"/>
<sequence length="470" mass="51526">MNSLPTKTERAWTRCKCNPQHTVVPISPSVASLPSVACVALTPTGNSNRRRRPPGPPKPTESAEEKLASRRRRAREEMEDRAAAAGSGEGGRDREDALWKGLAPLSSQSIEERRALRSEYAGVRAMIREDSAEVKGDPTLGHFDAALNKIEKLHEKVQRPMEQLADAEALLDLGNALVSSTKLENSDGPTPSEFITALISKFGAKASPTVDSNGSFSWSSLGCAVSGLFMPAAGCQTMNGPMGLGLAVKERRQNVRRQSRHLGSEPAVPDELAPDRDERNDTDKSIAVMFNLLRSHSNRNVKLEHLILNRQSFAQTVENIFALSFLVKDGRAEIYVADNGDHFVAPRNAPSAGSIASREVVNSQFVFRFDTEDWRIMKGMVNPGEELMPHRSSYHGGEYKTTTQSCSAPDCSKLASHFEHPEEGGFVKEDPEEFTEDEEAMKLDLVKCCSRDGGLKEEEKATCCSEVVLT</sequence>
<comment type="subcellular location">
    <subcellularLocation>
        <location evidence="1 7">Nucleus</location>
    </subcellularLocation>
</comment>
<reference evidence="10 11" key="1">
    <citation type="journal article" date="2009" name="Nature">
        <title>The Sorghum bicolor genome and the diversification of grasses.</title>
        <authorList>
            <person name="Paterson A.H."/>
            <person name="Bowers J.E."/>
            <person name="Bruggmann R."/>
            <person name="Dubchak I."/>
            <person name="Grimwood J."/>
            <person name="Gundlach H."/>
            <person name="Haberer G."/>
            <person name="Hellsten U."/>
            <person name="Mitros T."/>
            <person name="Poliakov A."/>
            <person name="Schmutz J."/>
            <person name="Spannagl M."/>
            <person name="Tang H."/>
            <person name="Wang X."/>
            <person name="Wicker T."/>
            <person name="Bharti A.K."/>
            <person name="Chapman J."/>
            <person name="Feltus F.A."/>
            <person name="Gowik U."/>
            <person name="Grigoriev I.V."/>
            <person name="Lyons E."/>
            <person name="Maher C.A."/>
            <person name="Martis M."/>
            <person name="Narechania A."/>
            <person name="Otillar R.P."/>
            <person name="Penning B.W."/>
            <person name="Salamov A.A."/>
            <person name="Wang Y."/>
            <person name="Zhang L."/>
            <person name="Carpita N.C."/>
            <person name="Freeling M."/>
            <person name="Gingle A.R."/>
            <person name="Hash C.T."/>
            <person name="Keller B."/>
            <person name="Klein P."/>
            <person name="Kresovich S."/>
            <person name="McCann M.C."/>
            <person name="Ming R."/>
            <person name="Peterson D.G."/>
            <person name="Mehboob-ur-Rahman"/>
            <person name="Ware D."/>
            <person name="Westhoff P."/>
            <person name="Mayer K.F."/>
            <person name="Messing J."/>
            <person name="Rokhsar D.S."/>
        </authorList>
    </citation>
    <scope>NUCLEOTIDE SEQUENCE [LARGE SCALE GENOMIC DNA]</scope>
    <source>
        <strain evidence="11">cv. BTx623</strain>
    </source>
</reference>
<evidence type="ECO:0000256" key="4">
    <source>
        <dbReference type="ARBA" id="ARBA00023172"/>
    </source>
</evidence>
<dbReference type="Gramene" id="OQU80921">
    <property type="protein sequence ID" value="OQU80921"/>
    <property type="gene ID" value="SORBI_3007G209300"/>
</dbReference>
<dbReference type="InterPro" id="IPR014854">
    <property type="entry name" value="Nse4_C"/>
</dbReference>
<evidence type="ECO:0000256" key="1">
    <source>
        <dbReference type="ARBA" id="ARBA00004123"/>
    </source>
</evidence>
<evidence type="ECO:0000313" key="11">
    <source>
        <dbReference type="Proteomes" id="UP000000768"/>
    </source>
</evidence>
<feature type="domain" description="Non-structural maintenance of chromosome element 4 C-terminal" evidence="9">
    <location>
        <begin position="301"/>
        <end position="388"/>
    </location>
</feature>
<dbReference type="InterPro" id="IPR027786">
    <property type="entry name" value="Nse4/EID"/>
</dbReference>
<dbReference type="Gramene" id="OQU80916">
    <property type="protein sequence ID" value="OQU80916"/>
    <property type="gene ID" value="SORBI_3007G209300"/>
</dbReference>
<dbReference type="AlphaFoldDB" id="A0A1Z5RBF7"/>
<evidence type="ECO:0000256" key="6">
    <source>
        <dbReference type="ARBA" id="ARBA00023242"/>
    </source>
</evidence>
<dbReference type="EMBL" id="CM000766">
    <property type="protein sequence ID" value="OQU80921.1"/>
    <property type="molecule type" value="Genomic_DNA"/>
</dbReference>
<gene>
    <name evidence="10" type="ORF">SORBI_3007G209300</name>
</gene>
<keyword evidence="11" id="KW-1185">Reference proteome</keyword>
<dbReference type="ExpressionAtlas" id="A0A1Z5RBF7">
    <property type="expression patterns" value="baseline and differential"/>
</dbReference>
<dbReference type="Gramene" id="OQU80919">
    <property type="protein sequence ID" value="OQU80919"/>
    <property type="gene ID" value="SORBI_3007G209300"/>
</dbReference>
<dbReference type="InParanoid" id="A0A1Z5RBF7"/>
<feature type="region of interest" description="Disordered" evidence="8">
    <location>
        <begin position="254"/>
        <end position="280"/>
    </location>
</feature>
<dbReference type="eggNOG" id="KOG2866">
    <property type="taxonomic scope" value="Eukaryota"/>
</dbReference>
<comment type="function">
    <text evidence="7">Component of the SMC5-SMC6 complex, that promotes sister chromatid alignment after DNA damage and facilitates double-stranded DNA breaks (DSBs) repair via homologous recombination between sister chromatids.</text>
</comment>
<dbReference type="PANTHER" id="PTHR16140">
    <property type="entry name" value="NON-STRUCTURAL MAINTENANCE OF CHROMOSOMES ELEMENT 4"/>
    <property type="match status" value="1"/>
</dbReference>